<dbReference type="EMBL" id="JBCNJP010000025">
    <property type="protein sequence ID" value="KAK9055390.1"/>
    <property type="molecule type" value="Genomic_DNA"/>
</dbReference>
<protein>
    <submittedName>
        <fullName evidence="1">Uncharacterized protein</fullName>
    </submittedName>
</protein>
<evidence type="ECO:0000313" key="2">
    <source>
        <dbReference type="Proteomes" id="UP001408789"/>
    </source>
</evidence>
<organism evidence="1 2">
    <name type="scientific">Deinandra increscens subsp. villosa</name>
    <dbReference type="NCBI Taxonomy" id="3103831"/>
    <lineage>
        <taxon>Eukaryota</taxon>
        <taxon>Viridiplantae</taxon>
        <taxon>Streptophyta</taxon>
        <taxon>Embryophyta</taxon>
        <taxon>Tracheophyta</taxon>
        <taxon>Spermatophyta</taxon>
        <taxon>Magnoliopsida</taxon>
        <taxon>eudicotyledons</taxon>
        <taxon>Gunneridae</taxon>
        <taxon>Pentapetalae</taxon>
        <taxon>asterids</taxon>
        <taxon>campanulids</taxon>
        <taxon>Asterales</taxon>
        <taxon>Asteraceae</taxon>
        <taxon>Asteroideae</taxon>
        <taxon>Heliantheae alliance</taxon>
        <taxon>Madieae</taxon>
        <taxon>Madiinae</taxon>
        <taxon>Deinandra</taxon>
    </lineage>
</organism>
<dbReference type="AlphaFoldDB" id="A0AAP0CF07"/>
<accession>A0AAP0CF07</accession>
<reference evidence="1 2" key="1">
    <citation type="submission" date="2024-04" db="EMBL/GenBank/DDBJ databases">
        <title>The reference genome of an endangered Asteraceae, Deinandra increscens subsp. villosa, native to the Central Coast of California.</title>
        <authorList>
            <person name="Guilliams M."/>
            <person name="Hasenstab-Lehman K."/>
            <person name="Meyer R."/>
            <person name="Mcevoy S."/>
        </authorList>
    </citation>
    <scope>NUCLEOTIDE SEQUENCE [LARGE SCALE GENOMIC DNA]</scope>
    <source>
        <tissue evidence="1">Leaf</tissue>
    </source>
</reference>
<comment type="caution">
    <text evidence="1">The sequence shown here is derived from an EMBL/GenBank/DDBJ whole genome shotgun (WGS) entry which is preliminary data.</text>
</comment>
<sequence>MEQLCGKWWSYRLVETWCIWRFVEGKGTPATGAAAAATALVNNGIIGEQQTECKVGCPPQIWDDDVLIKPTDVGQIIMVREAGDPALILLWMPWSTTMVLSPPMRDAISGVQPWSYPHQREMLEGEVKVLQGA</sequence>
<gene>
    <name evidence="1" type="ORF">SSX86_026473</name>
</gene>
<dbReference type="Proteomes" id="UP001408789">
    <property type="component" value="Unassembled WGS sequence"/>
</dbReference>
<keyword evidence="2" id="KW-1185">Reference proteome</keyword>
<evidence type="ECO:0000313" key="1">
    <source>
        <dbReference type="EMBL" id="KAK9055390.1"/>
    </source>
</evidence>
<proteinExistence type="predicted"/>
<name>A0AAP0CF07_9ASTR</name>